<dbReference type="EMBL" id="BARS01052543">
    <property type="protein sequence ID" value="GAG43450.1"/>
    <property type="molecule type" value="Genomic_DNA"/>
</dbReference>
<sequence>MYKLILVIVFLFIGGIAFPSEEITGFEDKDLPVLNEELRKIKQDIATKPKDACWIIFESDDSVATGNGTVALTISSSLGGRNLVDVLASVHTKGVTNTTDIQ</sequence>
<gene>
    <name evidence="1" type="ORF">S01H1_78100</name>
</gene>
<protein>
    <submittedName>
        <fullName evidence="1">Uncharacterized protein</fullName>
    </submittedName>
</protein>
<organism evidence="1">
    <name type="scientific">marine sediment metagenome</name>
    <dbReference type="NCBI Taxonomy" id="412755"/>
    <lineage>
        <taxon>unclassified sequences</taxon>
        <taxon>metagenomes</taxon>
        <taxon>ecological metagenomes</taxon>
    </lineage>
</organism>
<feature type="non-terminal residue" evidence="1">
    <location>
        <position position="102"/>
    </location>
</feature>
<dbReference type="AlphaFoldDB" id="X0XJX0"/>
<proteinExistence type="predicted"/>
<accession>X0XJX0</accession>
<name>X0XJX0_9ZZZZ</name>
<comment type="caution">
    <text evidence="1">The sequence shown here is derived from an EMBL/GenBank/DDBJ whole genome shotgun (WGS) entry which is preliminary data.</text>
</comment>
<evidence type="ECO:0000313" key="1">
    <source>
        <dbReference type="EMBL" id="GAG43450.1"/>
    </source>
</evidence>
<reference evidence="1" key="1">
    <citation type="journal article" date="2014" name="Front. Microbiol.">
        <title>High frequency of phylogenetically diverse reductive dehalogenase-homologous genes in deep subseafloor sedimentary metagenomes.</title>
        <authorList>
            <person name="Kawai M."/>
            <person name="Futagami T."/>
            <person name="Toyoda A."/>
            <person name="Takaki Y."/>
            <person name="Nishi S."/>
            <person name="Hori S."/>
            <person name="Arai W."/>
            <person name="Tsubouchi T."/>
            <person name="Morono Y."/>
            <person name="Uchiyama I."/>
            <person name="Ito T."/>
            <person name="Fujiyama A."/>
            <person name="Inagaki F."/>
            <person name="Takami H."/>
        </authorList>
    </citation>
    <scope>NUCLEOTIDE SEQUENCE</scope>
    <source>
        <strain evidence="1">Expedition CK06-06</strain>
    </source>
</reference>